<dbReference type="EMBL" id="CP042430">
    <property type="protein sequence ID" value="QEC48256.1"/>
    <property type="molecule type" value="Genomic_DNA"/>
</dbReference>
<evidence type="ECO:0008006" key="3">
    <source>
        <dbReference type="Google" id="ProtNLM"/>
    </source>
</evidence>
<organism evidence="1 2">
    <name type="scientific">Baekduia soli</name>
    <dbReference type="NCBI Taxonomy" id="496014"/>
    <lineage>
        <taxon>Bacteria</taxon>
        <taxon>Bacillati</taxon>
        <taxon>Actinomycetota</taxon>
        <taxon>Thermoleophilia</taxon>
        <taxon>Solirubrobacterales</taxon>
        <taxon>Baekduiaceae</taxon>
        <taxon>Baekduia</taxon>
    </lineage>
</organism>
<proteinExistence type="predicted"/>
<accession>A0A5B8U557</accession>
<dbReference type="Proteomes" id="UP000321805">
    <property type="component" value="Chromosome"/>
</dbReference>
<reference evidence="1 2" key="1">
    <citation type="journal article" date="2018" name="J. Microbiol.">
        <title>Baekduia soli gen. nov., sp. nov., a novel bacterium isolated from the soil of Baekdu Mountain and proposal of a novel family name, Baekduiaceae fam. nov.</title>
        <authorList>
            <person name="An D.S."/>
            <person name="Siddiqi M.Z."/>
            <person name="Kim K.H."/>
            <person name="Yu H.S."/>
            <person name="Im W.T."/>
        </authorList>
    </citation>
    <scope>NUCLEOTIDE SEQUENCE [LARGE SCALE GENOMIC DNA]</scope>
    <source>
        <strain evidence="1 2">BR7-21</strain>
    </source>
</reference>
<dbReference type="KEGG" id="bsol:FSW04_12225"/>
<evidence type="ECO:0000313" key="1">
    <source>
        <dbReference type="EMBL" id="QEC48256.1"/>
    </source>
</evidence>
<name>A0A5B8U557_9ACTN</name>
<dbReference type="OrthoDB" id="5244744at2"/>
<evidence type="ECO:0000313" key="2">
    <source>
        <dbReference type="Proteomes" id="UP000321805"/>
    </source>
</evidence>
<dbReference type="AlphaFoldDB" id="A0A5B8U557"/>
<gene>
    <name evidence="1" type="ORF">FSW04_12225</name>
</gene>
<keyword evidence="2" id="KW-1185">Reference proteome</keyword>
<sequence>MTGVPSAEVLEPQAVAEWLHIDVTWVLAAIARADLPVLGYRSDGVPLLATDEVQAWLRRPTLADDET</sequence>
<protein>
    <recommendedName>
        <fullName evidence="3">DNA-binding protein</fullName>
    </recommendedName>
</protein>